<evidence type="ECO:0000256" key="6">
    <source>
        <dbReference type="ARBA" id="ARBA00023136"/>
    </source>
</evidence>
<evidence type="ECO:0000256" key="2">
    <source>
        <dbReference type="ARBA" id="ARBA00022448"/>
    </source>
</evidence>
<evidence type="ECO:0000256" key="3">
    <source>
        <dbReference type="ARBA" id="ARBA00022475"/>
    </source>
</evidence>
<keyword evidence="6 7" id="KW-0472">Membrane</keyword>
<evidence type="ECO:0000256" key="4">
    <source>
        <dbReference type="ARBA" id="ARBA00022692"/>
    </source>
</evidence>
<keyword evidence="9" id="KW-1185">Reference proteome</keyword>
<keyword evidence="2" id="KW-0813">Transport</keyword>
<evidence type="ECO:0000313" key="8">
    <source>
        <dbReference type="EMBL" id="GIQ65572.1"/>
    </source>
</evidence>
<gene>
    <name evidence="8" type="ORF">PACILC2_41400</name>
</gene>
<dbReference type="InterPro" id="IPR035906">
    <property type="entry name" value="MetI-like_sf"/>
</dbReference>
<dbReference type="SUPFAM" id="SSF161098">
    <property type="entry name" value="MetI-like"/>
    <property type="match status" value="1"/>
</dbReference>
<dbReference type="RefSeq" id="WP_244863628.1">
    <property type="nucleotide sequence ID" value="NZ_BOVJ01000140.1"/>
</dbReference>
<evidence type="ECO:0000256" key="7">
    <source>
        <dbReference type="SAM" id="Phobius"/>
    </source>
</evidence>
<evidence type="ECO:0000256" key="1">
    <source>
        <dbReference type="ARBA" id="ARBA00004651"/>
    </source>
</evidence>
<comment type="caution">
    <text evidence="8">The sequence shown here is derived from an EMBL/GenBank/DDBJ whole genome shotgun (WGS) entry which is preliminary data.</text>
</comment>
<feature type="transmembrane region" description="Helical" evidence="7">
    <location>
        <begin position="12"/>
        <end position="36"/>
    </location>
</feature>
<dbReference type="Proteomes" id="UP000680304">
    <property type="component" value="Unassembled WGS sequence"/>
</dbReference>
<keyword evidence="4 7" id="KW-0812">Transmembrane</keyword>
<reference evidence="8 9" key="1">
    <citation type="submission" date="2021-04" db="EMBL/GenBank/DDBJ databases">
        <title>Draft genome sequence of Paenibacillus cisolokensis, LC2-13A.</title>
        <authorList>
            <person name="Uke A."/>
            <person name="Chhe C."/>
            <person name="Baramee S."/>
            <person name="Kosugi A."/>
        </authorList>
    </citation>
    <scope>NUCLEOTIDE SEQUENCE [LARGE SCALE GENOMIC DNA]</scope>
    <source>
        <strain evidence="8 9">LC2-13A</strain>
    </source>
</reference>
<evidence type="ECO:0000256" key="5">
    <source>
        <dbReference type="ARBA" id="ARBA00022989"/>
    </source>
</evidence>
<comment type="subcellular location">
    <subcellularLocation>
        <location evidence="1">Cell membrane</location>
        <topology evidence="1">Multi-pass membrane protein</topology>
    </subcellularLocation>
</comment>
<dbReference type="EMBL" id="BOVJ01000140">
    <property type="protein sequence ID" value="GIQ65572.1"/>
    <property type="molecule type" value="Genomic_DNA"/>
</dbReference>
<dbReference type="PANTHER" id="PTHR43005">
    <property type="entry name" value="BLR7065 PROTEIN"/>
    <property type="match status" value="1"/>
</dbReference>
<accession>A0ABQ4NBH2</accession>
<organism evidence="8 9">
    <name type="scientific">Paenibacillus cisolokensis</name>
    <dbReference type="NCBI Taxonomy" id="1658519"/>
    <lineage>
        <taxon>Bacteria</taxon>
        <taxon>Bacillati</taxon>
        <taxon>Bacillota</taxon>
        <taxon>Bacilli</taxon>
        <taxon>Bacillales</taxon>
        <taxon>Paenibacillaceae</taxon>
        <taxon>Paenibacillus</taxon>
    </lineage>
</organism>
<keyword evidence="5 7" id="KW-1133">Transmembrane helix</keyword>
<evidence type="ECO:0008006" key="10">
    <source>
        <dbReference type="Google" id="ProtNLM"/>
    </source>
</evidence>
<dbReference type="PANTHER" id="PTHR43005:SF1">
    <property type="entry name" value="SPERMIDINE_PUTRESCINE TRANSPORT SYSTEM PERMEASE PROTEIN"/>
    <property type="match status" value="1"/>
</dbReference>
<protein>
    <recommendedName>
        <fullName evidence="10">Sugar ABC transporter permease</fullName>
    </recommendedName>
</protein>
<proteinExistence type="predicted"/>
<dbReference type="Gene3D" id="1.10.3720.10">
    <property type="entry name" value="MetI-like"/>
    <property type="match status" value="1"/>
</dbReference>
<name>A0ABQ4NBH2_9BACL</name>
<keyword evidence="3" id="KW-1003">Cell membrane</keyword>
<evidence type="ECO:0000313" key="9">
    <source>
        <dbReference type="Proteomes" id="UP000680304"/>
    </source>
</evidence>
<sequence length="71" mass="8167">MHTLKGTKISIFLGMLPSLLIYIGIAIVPVFMSLYYSFFNWDGLTDKIYIGFDNFTHILSDDIFWLGVKTI</sequence>